<dbReference type="InterPro" id="IPR006671">
    <property type="entry name" value="Cyclin_N"/>
</dbReference>
<dbReference type="SUPFAM" id="SSF47954">
    <property type="entry name" value="Cyclin-like"/>
    <property type="match status" value="1"/>
</dbReference>
<keyword evidence="5" id="KW-1185">Reference proteome</keyword>
<dbReference type="EMBL" id="SMOL01000494">
    <property type="protein sequence ID" value="KAB2610005.1"/>
    <property type="molecule type" value="Genomic_DNA"/>
</dbReference>
<dbReference type="OrthoDB" id="1923367at2759"/>
<reference evidence="4 5" key="1">
    <citation type="submission" date="2019-09" db="EMBL/GenBank/DDBJ databases">
        <authorList>
            <person name="Ou C."/>
        </authorList>
    </citation>
    <scope>NUCLEOTIDE SEQUENCE [LARGE SCALE GENOMIC DNA]</scope>
    <source>
        <strain evidence="4">S2</strain>
        <tissue evidence="4">Leaf</tissue>
    </source>
</reference>
<evidence type="ECO:0000256" key="1">
    <source>
        <dbReference type="ARBA" id="ARBA00011177"/>
    </source>
</evidence>
<dbReference type="Gene3D" id="1.10.472.10">
    <property type="entry name" value="Cyclin-like"/>
    <property type="match status" value="1"/>
</dbReference>
<evidence type="ECO:0000313" key="5">
    <source>
        <dbReference type="Proteomes" id="UP000327157"/>
    </source>
</evidence>
<dbReference type="Pfam" id="PF00134">
    <property type="entry name" value="Cyclin_N"/>
    <property type="match status" value="1"/>
</dbReference>
<dbReference type="AlphaFoldDB" id="A0A5N5G3M0"/>
<proteinExistence type="predicted"/>
<feature type="domain" description="Cyclin N-terminal" evidence="3">
    <location>
        <begin position="12"/>
        <end position="131"/>
    </location>
</feature>
<name>A0A5N5G3M0_9ROSA</name>
<reference evidence="4 5" key="2">
    <citation type="submission" date="2019-11" db="EMBL/GenBank/DDBJ databases">
        <title>A de novo genome assembly of a pear dwarfing rootstock.</title>
        <authorList>
            <person name="Wang F."/>
            <person name="Wang J."/>
            <person name="Li S."/>
            <person name="Zhang Y."/>
            <person name="Fang M."/>
            <person name="Ma L."/>
            <person name="Zhao Y."/>
            <person name="Jiang S."/>
        </authorList>
    </citation>
    <scope>NUCLEOTIDE SEQUENCE [LARGE SCALE GENOMIC DNA]</scope>
    <source>
        <strain evidence="4">S2</strain>
        <tissue evidence="4">Leaf</tissue>
    </source>
</reference>
<protein>
    <recommendedName>
        <fullName evidence="2">B-like cyclin</fullName>
    </recommendedName>
</protein>
<dbReference type="Proteomes" id="UP000327157">
    <property type="component" value="Unassembled WGS sequence"/>
</dbReference>
<comment type="subunit">
    <text evidence="1">Interacts with the CDC2 protein kinase to form a serine/threonine kinase holoenzyme complex also known as maturation promoting factor (MPF). The cyclin subunit imparts substrate specificity to the complex.</text>
</comment>
<evidence type="ECO:0000313" key="4">
    <source>
        <dbReference type="EMBL" id="KAB2610005.1"/>
    </source>
</evidence>
<comment type="caution">
    <text evidence="4">The sequence shown here is derived from an EMBL/GenBank/DDBJ whole genome shotgun (WGS) entry which is preliminary data.</text>
</comment>
<evidence type="ECO:0000256" key="2">
    <source>
        <dbReference type="ARBA" id="ARBA00032263"/>
    </source>
</evidence>
<accession>A0A5N5G3M0</accession>
<evidence type="ECO:0000259" key="3">
    <source>
        <dbReference type="Pfam" id="PF00134"/>
    </source>
</evidence>
<gene>
    <name evidence="4" type="ORF">D8674_042887</name>
</gene>
<organism evidence="4 5">
    <name type="scientific">Pyrus ussuriensis x Pyrus communis</name>
    <dbReference type="NCBI Taxonomy" id="2448454"/>
    <lineage>
        <taxon>Eukaryota</taxon>
        <taxon>Viridiplantae</taxon>
        <taxon>Streptophyta</taxon>
        <taxon>Embryophyta</taxon>
        <taxon>Tracheophyta</taxon>
        <taxon>Spermatophyta</taxon>
        <taxon>Magnoliopsida</taxon>
        <taxon>eudicotyledons</taxon>
        <taxon>Gunneridae</taxon>
        <taxon>Pentapetalae</taxon>
        <taxon>rosids</taxon>
        <taxon>fabids</taxon>
        <taxon>Rosales</taxon>
        <taxon>Rosaceae</taxon>
        <taxon>Amygdaloideae</taxon>
        <taxon>Maleae</taxon>
        <taxon>Pyrus</taxon>
    </lineage>
</organism>
<dbReference type="InterPro" id="IPR036915">
    <property type="entry name" value="Cyclin-like_sf"/>
</dbReference>
<sequence length="239" mass="27425">MQREFAAAALPLRARLLHFLIESAQQLQLAPIVKYTALSLFAHRFYPRCLSRLEERANDVANWLLYPLRESNLQLFALVSLWISTKIHTSLHLSVKIFKSLGDSIIKEQHYTVRDYLEAEVVLMQEVNFEIGINNIAFVHFEELLLQFKGVAKVGELVNFEAGMDIMDLLYEKEETSMLYTNPRSLAASVLVASYIITVPKQMLEFPVLPWVKFVTGCDEEFILDTVTGILKHVFDSSR</sequence>